<accession>A0A6L2MME8</accession>
<comment type="caution">
    <text evidence="2">The sequence shown here is derived from an EMBL/GenBank/DDBJ whole genome shotgun (WGS) entry which is preliminary data.</text>
</comment>
<protein>
    <submittedName>
        <fullName evidence="2">Ribonuclease H-like domain, Gag-pre-integrase domain protein</fullName>
    </submittedName>
</protein>
<name>A0A6L2MME8_TANCI</name>
<evidence type="ECO:0000313" key="2">
    <source>
        <dbReference type="EMBL" id="GEU73475.1"/>
    </source>
</evidence>
<reference evidence="2" key="1">
    <citation type="journal article" date="2019" name="Sci. Rep.">
        <title>Draft genome of Tanacetum cinerariifolium, the natural source of mosquito coil.</title>
        <authorList>
            <person name="Yamashiro T."/>
            <person name="Shiraishi A."/>
            <person name="Satake H."/>
            <person name="Nakayama K."/>
        </authorList>
    </citation>
    <scope>NUCLEOTIDE SEQUENCE</scope>
</reference>
<sequence length="430" mass="48631">MVEARWDSRAFELLESVIFDDENATTPPPVPPILQAHHTLSTIKLSILKKEGLHKGYDRFQSLLSQLETHGADVFTEDTNQKFLSSAQLDHEDLKHVDEFDLEEMDLKWKTKVKCFNFQNTGNFIRECRSKGNQESRRRDEGNTRYKAKENRRRTTKQDAHKAIVTIDGEGVDWTGHAEDDTKNYALMAFNSSNSGSDTEVTSCSKVSEESYAKLKKLYDEQREQLGVASIEIQAYTLALKKKLLAKAKTGKEEELKTKLQNFQSSSKGLSKLLNSQMSAKDRFRLGYGTQIHKGVLSYENEALENAFDSRSSDVEDGHVNDRFVKVKGMHAVPPPITGIYMPPKSDFGINESKFTYGLKQSKNSKSDAKTSDLASCKYNTSVETLKSVPTPVESKPKAVSEPKVWYDTPIIKEYESDSDDEYVFKATVD</sequence>
<feature type="region of interest" description="Disordered" evidence="1">
    <location>
        <begin position="129"/>
        <end position="160"/>
    </location>
</feature>
<dbReference type="AlphaFoldDB" id="A0A6L2MME8"/>
<organism evidence="2">
    <name type="scientific">Tanacetum cinerariifolium</name>
    <name type="common">Dalmatian daisy</name>
    <name type="synonym">Chrysanthemum cinerariifolium</name>
    <dbReference type="NCBI Taxonomy" id="118510"/>
    <lineage>
        <taxon>Eukaryota</taxon>
        <taxon>Viridiplantae</taxon>
        <taxon>Streptophyta</taxon>
        <taxon>Embryophyta</taxon>
        <taxon>Tracheophyta</taxon>
        <taxon>Spermatophyta</taxon>
        <taxon>Magnoliopsida</taxon>
        <taxon>eudicotyledons</taxon>
        <taxon>Gunneridae</taxon>
        <taxon>Pentapetalae</taxon>
        <taxon>asterids</taxon>
        <taxon>campanulids</taxon>
        <taxon>Asterales</taxon>
        <taxon>Asteraceae</taxon>
        <taxon>Asteroideae</taxon>
        <taxon>Anthemideae</taxon>
        <taxon>Anthemidinae</taxon>
        <taxon>Tanacetum</taxon>
    </lineage>
</organism>
<dbReference type="EMBL" id="BKCJ010006696">
    <property type="protein sequence ID" value="GEU73475.1"/>
    <property type="molecule type" value="Genomic_DNA"/>
</dbReference>
<gene>
    <name evidence="2" type="ORF">Tci_045453</name>
</gene>
<proteinExistence type="predicted"/>
<feature type="compositionally biased region" description="Basic and acidic residues" evidence="1">
    <location>
        <begin position="129"/>
        <end position="149"/>
    </location>
</feature>
<evidence type="ECO:0000256" key="1">
    <source>
        <dbReference type="SAM" id="MobiDB-lite"/>
    </source>
</evidence>